<comment type="caution">
    <text evidence="1">The sequence shown here is derived from an EMBL/GenBank/DDBJ whole genome shotgun (WGS) entry which is preliminary data.</text>
</comment>
<sequence length="120" mass="12886">MKPPRTFVLDRHHDVSGVSGTGVVAEGVVFSDGSAALRWPGRYATTTTFEDGIEAIQAIHGHSGATEVRYLDLPDRQLGFNNRDYPFSTGLRVPTASVNGLCGGCLAAWPCTRCARPESH</sequence>
<dbReference type="Proteomes" id="UP001589890">
    <property type="component" value="Unassembled WGS sequence"/>
</dbReference>
<accession>A0ABV6QU07</accession>
<organism evidence="1 2">
    <name type="scientific">Kribbella deserti</name>
    <dbReference type="NCBI Taxonomy" id="1926257"/>
    <lineage>
        <taxon>Bacteria</taxon>
        <taxon>Bacillati</taxon>
        <taxon>Actinomycetota</taxon>
        <taxon>Actinomycetes</taxon>
        <taxon>Propionibacteriales</taxon>
        <taxon>Kribbellaceae</taxon>
        <taxon>Kribbella</taxon>
    </lineage>
</organism>
<protein>
    <submittedName>
        <fullName evidence="1">Uncharacterized protein</fullName>
    </submittedName>
</protein>
<name>A0ABV6QU07_9ACTN</name>
<evidence type="ECO:0000313" key="1">
    <source>
        <dbReference type="EMBL" id="MFC0627471.1"/>
    </source>
</evidence>
<dbReference type="EMBL" id="JBHLTC010000034">
    <property type="protein sequence ID" value="MFC0627471.1"/>
    <property type="molecule type" value="Genomic_DNA"/>
</dbReference>
<reference evidence="1 2" key="1">
    <citation type="submission" date="2024-09" db="EMBL/GenBank/DDBJ databases">
        <authorList>
            <person name="Sun Q."/>
            <person name="Mori K."/>
        </authorList>
    </citation>
    <scope>NUCLEOTIDE SEQUENCE [LARGE SCALE GENOMIC DNA]</scope>
    <source>
        <strain evidence="1 2">CGMCC 1.15906</strain>
    </source>
</reference>
<evidence type="ECO:0000313" key="2">
    <source>
        <dbReference type="Proteomes" id="UP001589890"/>
    </source>
</evidence>
<dbReference type="RefSeq" id="WP_380052302.1">
    <property type="nucleotide sequence ID" value="NZ_JBHLTC010000034.1"/>
</dbReference>
<proteinExistence type="predicted"/>
<keyword evidence="2" id="KW-1185">Reference proteome</keyword>
<gene>
    <name evidence="1" type="ORF">ACFFGN_25580</name>
</gene>